<protein>
    <submittedName>
        <fullName evidence="2">Ulp1 protease family, C-terminal catalytic domain-containing protein</fullName>
    </submittedName>
</protein>
<evidence type="ECO:0000313" key="1">
    <source>
        <dbReference type="Proteomes" id="UP000095286"/>
    </source>
</evidence>
<dbReference type="WBParaSite" id="RSKR_0000990100.1">
    <property type="protein sequence ID" value="RSKR_0000990100.1"/>
    <property type="gene ID" value="RSKR_0000990100"/>
</dbReference>
<name>A0AC35UBJ0_9BILA</name>
<accession>A0AC35UBJ0</accession>
<dbReference type="Proteomes" id="UP000095286">
    <property type="component" value="Unplaced"/>
</dbReference>
<sequence>MMEKILHKNYMEGLNNRHVVQQPNSYKYGINGLYQVENYTRHSNPNQTRNYQRNYYQSGNDTKQSRQVLKPILNIPSTCYEGIYTCNCKTIREITDKWIQIFVKVKRSGFLGNAITICDQAILGLRMFEIEWGNEELGRIEGSQGNFSWSTGKCRKYYNLGSPFRNKSMALDPIWPKTKNELVPYLVGEIHTMAALYRYVAKFKNEESKLRKDNSVVIAKYQKLKRTRNDNGNGKKSKRDKGSISKQTPKIDKSAKEDELTSIANEYTASTRKLERVSKLKEVYESRMDSMISKIFEMFSTLAEFC</sequence>
<proteinExistence type="predicted"/>
<evidence type="ECO:0000313" key="2">
    <source>
        <dbReference type="WBParaSite" id="RSKR_0000990100.1"/>
    </source>
</evidence>
<organism evidence="1 2">
    <name type="scientific">Rhabditophanes sp. KR3021</name>
    <dbReference type="NCBI Taxonomy" id="114890"/>
    <lineage>
        <taxon>Eukaryota</taxon>
        <taxon>Metazoa</taxon>
        <taxon>Ecdysozoa</taxon>
        <taxon>Nematoda</taxon>
        <taxon>Chromadorea</taxon>
        <taxon>Rhabditida</taxon>
        <taxon>Tylenchina</taxon>
        <taxon>Panagrolaimomorpha</taxon>
        <taxon>Strongyloidoidea</taxon>
        <taxon>Alloionematidae</taxon>
        <taxon>Rhabditophanes</taxon>
    </lineage>
</organism>
<reference evidence="2" key="1">
    <citation type="submission" date="2016-11" db="UniProtKB">
        <authorList>
            <consortium name="WormBaseParasite"/>
        </authorList>
    </citation>
    <scope>IDENTIFICATION</scope>
    <source>
        <strain evidence="2">KR3021</strain>
    </source>
</reference>